<dbReference type="Proteomes" id="UP000282060">
    <property type="component" value="Unassembled WGS sequence"/>
</dbReference>
<dbReference type="Gene3D" id="3.40.190.290">
    <property type="match status" value="1"/>
</dbReference>
<evidence type="ECO:0000256" key="1">
    <source>
        <dbReference type="ARBA" id="ARBA00009437"/>
    </source>
</evidence>
<dbReference type="OrthoDB" id="9786526at2"/>
<accession>A0A431VX91</accession>
<dbReference type="InterPro" id="IPR000847">
    <property type="entry name" value="LysR_HTH_N"/>
</dbReference>
<dbReference type="InterPro" id="IPR005119">
    <property type="entry name" value="LysR_subst-bd"/>
</dbReference>
<comment type="similarity">
    <text evidence="1">Belongs to the LysR transcriptional regulatory family.</text>
</comment>
<name>A0A431VX91_9GAMM</name>
<evidence type="ECO:0000256" key="3">
    <source>
        <dbReference type="ARBA" id="ARBA00023125"/>
    </source>
</evidence>
<proteinExistence type="inferred from homology"/>
<dbReference type="SUPFAM" id="SSF53850">
    <property type="entry name" value="Periplasmic binding protein-like II"/>
    <property type="match status" value="1"/>
</dbReference>
<dbReference type="PANTHER" id="PTHR30537">
    <property type="entry name" value="HTH-TYPE TRANSCRIPTIONAL REGULATOR"/>
    <property type="match status" value="1"/>
</dbReference>
<dbReference type="Pfam" id="PF00126">
    <property type="entry name" value="HTH_1"/>
    <property type="match status" value="1"/>
</dbReference>
<dbReference type="InterPro" id="IPR058163">
    <property type="entry name" value="LysR-type_TF_proteobact-type"/>
</dbReference>
<evidence type="ECO:0000313" key="6">
    <source>
        <dbReference type="EMBL" id="RTR27918.1"/>
    </source>
</evidence>
<sequence>MLMDAAQLYRMLVFANVVEQGSLTAAADELGISRSMVSQHLKKLELRCATQLIHRTTRKMALTEDGQSFYHYCAELLQLAKQAENSTKPQDKELQGSIKISAPVCLGEQNLIQHIGEFNKRYPKIRITLLLEDRRLNLLENNIDIAIQTEQATELTSIKLGQFDEYLIASPEYVEQHGSPLHPDMLAKHQWIMQSSNYLPKSCLLQNSFGDKFKIKINPFISCNSNHGIVKLAKQGLGIAILPSYLVQPQIDSGKFVHILPDYHLREGVIYATHPFDDVTPPRVRAFLNFIEKRLLPDNQM</sequence>
<dbReference type="PANTHER" id="PTHR30537:SF66">
    <property type="entry name" value="IRON-REGULATED VIRULENCE REGULATORY PROTEIN IRGB"/>
    <property type="match status" value="1"/>
</dbReference>
<dbReference type="GO" id="GO:0006351">
    <property type="term" value="P:DNA-templated transcription"/>
    <property type="evidence" value="ECO:0007669"/>
    <property type="project" value="TreeGrafter"/>
</dbReference>
<protein>
    <submittedName>
        <fullName evidence="6">LysR family transcriptional regulator</fullName>
    </submittedName>
</protein>
<dbReference type="PROSITE" id="PS50931">
    <property type="entry name" value="HTH_LYSR"/>
    <property type="match status" value="1"/>
</dbReference>
<feature type="domain" description="HTH lysR-type" evidence="5">
    <location>
        <begin position="13"/>
        <end position="63"/>
    </location>
</feature>
<dbReference type="SUPFAM" id="SSF46785">
    <property type="entry name" value="Winged helix' DNA-binding domain"/>
    <property type="match status" value="1"/>
</dbReference>
<dbReference type="InterPro" id="IPR036390">
    <property type="entry name" value="WH_DNA-bd_sf"/>
</dbReference>
<gene>
    <name evidence="6" type="ORF">EKG39_19340</name>
</gene>
<dbReference type="GO" id="GO:0003700">
    <property type="term" value="F:DNA-binding transcription factor activity"/>
    <property type="evidence" value="ECO:0007669"/>
    <property type="project" value="InterPro"/>
</dbReference>
<evidence type="ECO:0000313" key="7">
    <source>
        <dbReference type="Proteomes" id="UP000282060"/>
    </source>
</evidence>
<evidence type="ECO:0000259" key="5">
    <source>
        <dbReference type="PROSITE" id="PS50931"/>
    </source>
</evidence>
<dbReference type="FunFam" id="1.10.10.10:FF:000001">
    <property type="entry name" value="LysR family transcriptional regulator"/>
    <property type="match status" value="1"/>
</dbReference>
<comment type="caution">
    <text evidence="6">The sequence shown here is derived from an EMBL/GenBank/DDBJ whole genome shotgun (WGS) entry which is preliminary data.</text>
</comment>
<keyword evidence="4" id="KW-0804">Transcription</keyword>
<evidence type="ECO:0000256" key="2">
    <source>
        <dbReference type="ARBA" id="ARBA00023015"/>
    </source>
</evidence>
<reference evidence="6 7" key="1">
    <citation type="submission" date="2018-12" db="EMBL/GenBank/DDBJ databases">
        <authorList>
            <person name="Yu L."/>
        </authorList>
    </citation>
    <scope>NUCLEOTIDE SEQUENCE [LARGE SCALE GENOMIC DNA]</scope>
    <source>
        <strain evidence="6 7">HAW-EB5</strain>
    </source>
</reference>
<dbReference type="AlphaFoldDB" id="A0A431VX91"/>
<dbReference type="EMBL" id="RXNV01000014">
    <property type="protein sequence ID" value="RTR27918.1"/>
    <property type="molecule type" value="Genomic_DNA"/>
</dbReference>
<keyword evidence="7" id="KW-1185">Reference proteome</keyword>
<dbReference type="InterPro" id="IPR036388">
    <property type="entry name" value="WH-like_DNA-bd_sf"/>
</dbReference>
<keyword evidence="3" id="KW-0238">DNA-binding</keyword>
<dbReference type="Pfam" id="PF03466">
    <property type="entry name" value="LysR_substrate"/>
    <property type="match status" value="1"/>
</dbReference>
<keyword evidence="2" id="KW-0805">Transcription regulation</keyword>
<dbReference type="CDD" id="cd08422">
    <property type="entry name" value="PBP2_CrgA_like"/>
    <property type="match status" value="1"/>
</dbReference>
<dbReference type="Gene3D" id="1.10.10.10">
    <property type="entry name" value="Winged helix-like DNA-binding domain superfamily/Winged helix DNA-binding domain"/>
    <property type="match status" value="1"/>
</dbReference>
<dbReference type="GO" id="GO:0043565">
    <property type="term" value="F:sequence-specific DNA binding"/>
    <property type="evidence" value="ECO:0007669"/>
    <property type="project" value="TreeGrafter"/>
</dbReference>
<evidence type="ECO:0000256" key="4">
    <source>
        <dbReference type="ARBA" id="ARBA00023163"/>
    </source>
</evidence>
<organism evidence="6 7">
    <name type="scientific">Shewanella atlantica</name>
    <dbReference type="NCBI Taxonomy" id="271099"/>
    <lineage>
        <taxon>Bacteria</taxon>
        <taxon>Pseudomonadati</taxon>
        <taxon>Pseudomonadota</taxon>
        <taxon>Gammaproteobacteria</taxon>
        <taxon>Alteromonadales</taxon>
        <taxon>Shewanellaceae</taxon>
        <taxon>Shewanella</taxon>
    </lineage>
</organism>